<keyword evidence="2" id="KW-1185">Reference proteome</keyword>
<comment type="caution">
    <text evidence="1">The sequence shown here is derived from an EMBL/GenBank/DDBJ whole genome shotgun (WGS) entry which is preliminary data.</text>
</comment>
<dbReference type="AlphaFoldDB" id="A0A9W4UC19"/>
<gene>
    <name evidence="1" type="ORF">PDIGIT_LOCUS6201</name>
</gene>
<organism evidence="1 2">
    <name type="scientific">Periconia digitata</name>
    <dbReference type="NCBI Taxonomy" id="1303443"/>
    <lineage>
        <taxon>Eukaryota</taxon>
        <taxon>Fungi</taxon>
        <taxon>Dikarya</taxon>
        <taxon>Ascomycota</taxon>
        <taxon>Pezizomycotina</taxon>
        <taxon>Dothideomycetes</taxon>
        <taxon>Pleosporomycetidae</taxon>
        <taxon>Pleosporales</taxon>
        <taxon>Massarineae</taxon>
        <taxon>Periconiaceae</taxon>
        <taxon>Periconia</taxon>
    </lineage>
</organism>
<protein>
    <submittedName>
        <fullName evidence="1">Uncharacterized protein</fullName>
    </submittedName>
</protein>
<accession>A0A9W4UC19</accession>
<sequence length="158" mass="17573">MLHLPVVWPGVTPLGVSANGANIFYRHAFPSHLASSLQRLHFSVFTASSVFIKRLHRIKRLHQASSSSVFLERLPRASSSSISTASSVFLKPSSSSVFIKHLHRIKRLPQASSIKRLPQASSIKLLYFSVISPASSFPRHHQASFEQYLGFLSPHTCI</sequence>
<proteinExistence type="predicted"/>
<name>A0A9W4UC19_9PLEO</name>
<evidence type="ECO:0000313" key="2">
    <source>
        <dbReference type="Proteomes" id="UP001152607"/>
    </source>
</evidence>
<dbReference type="EMBL" id="CAOQHR010000004">
    <property type="protein sequence ID" value="CAI6333165.1"/>
    <property type="molecule type" value="Genomic_DNA"/>
</dbReference>
<dbReference type="Proteomes" id="UP001152607">
    <property type="component" value="Unassembled WGS sequence"/>
</dbReference>
<reference evidence="1" key="1">
    <citation type="submission" date="2023-01" db="EMBL/GenBank/DDBJ databases">
        <authorList>
            <person name="Van Ghelder C."/>
            <person name="Rancurel C."/>
        </authorList>
    </citation>
    <scope>NUCLEOTIDE SEQUENCE</scope>
    <source>
        <strain evidence="1">CNCM I-4278</strain>
    </source>
</reference>
<evidence type="ECO:0000313" key="1">
    <source>
        <dbReference type="EMBL" id="CAI6333165.1"/>
    </source>
</evidence>